<dbReference type="Pfam" id="PF18288">
    <property type="entry name" value="FAA_hydro_N_2"/>
    <property type="match status" value="1"/>
</dbReference>
<accession>A0A8E2UR85</accession>
<dbReference type="InterPro" id="IPR011234">
    <property type="entry name" value="Fumarylacetoacetase-like_C"/>
</dbReference>
<keyword evidence="4" id="KW-0378">Hydrolase</keyword>
<dbReference type="PANTHER" id="PTHR43211:SF1">
    <property type="entry name" value="BLL6422 PROTEIN"/>
    <property type="match status" value="1"/>
</dbReference>
<evidence type="ECO:0000313" key="4">
    <source>
        <dbReference type="EMBL" id="PRF22346.1"/>
    </source>
</evidence>
<comment type="caution">
    <text evidence="4">The sequence shown here is derived from an EMBL/GenBank/DDBJ whole genome shotgun (WGS) entry which is preliminary data.</text>
</comment>
<dbReference type="Gene3D" id="3.90.850.10">
    <property type="entry name" value="Fumarylacetoacetase-like, C-terminal domain"/>
    <property type="match status" value="1"/>
</dbReference>
<evidence type="ECO:0000313" key="5">
    <source>
        <dbReference type="Proteomes" id="UP000237686"/>
    </source>
</evidence>
<feature type="domain" description="Fumarylacetoacetase N-terminal" evidence="3">
    <location>
        <begin position="1"/>
        <end position="78"/>
    </location>
</feature>
<dbReference type="UniPathway" id="UPA00394"/>
<dbReference type="PANTHER" id="PTHR43211">
    <property type="entry name" value="FUMARYLACETOACETATE HYDROLASE"/>
    <property type="match status" value="1"/>
</dbReference>
<dbReference type="GO" id="GO:0019628">
    <property type="term" value="P:urate catabolic process"/>
    <property type="evidence" value="ECO:0007669"/>
    <property type="project" value="UniProtKB-UniPathway"/>
</dbReference>
<reference evidence="4 5" key="1">
    <citation type="submission" date="2018-03" db="EMBL/GenBank/DDBJ databases">
        <authorList>
            <person name="Nguyen K."/>
            <person name="Fouts D."/>
            <person name="Sutton G."/>
        </authorList>
    </citation>
    <scope>NUCLEOTIDE SEQUENCE [LARGE SCALE GENOMIC DNA]</scope>
    <source>
        <strain evidence="4 5">AU17135</strain>
    </source>
</reference>
<dbReference type="InterPro" id="IPR036663">
    <property type="entry name" value="Fumarylacetoacetase_C_sf"/>
</dbReference>
<organism evidence="4 5">
    <name type="scientific">Burkholderia multivorans</name>
    <dbReference type="NCBI Taxonomy" id="87883"/>
    <lineage>
        <taxon>Bacteria</taxon>
        <taxon>Pseudomonadati</taxon>
        <taxon>Pseudomonadota</taxon>
        <taxon>Betaproteobacteria</taxon>
        <taxon>Burkholderiales</taxon>
        <taxon>Burkholderiaceae</taxon>
        <taxon>Burkholderia</taxon>
        <taxon>Burkholderia cepacia complex</taxon>
    </lineage>
</organism>
<sequence>MKFATLPDGGADGRLLLVSRDLRHAVDAAPIATTLADVLDRWDALAPGLQARYDALNAGSVRDARPFHPAACAAPLPRSPQWCDGSAFLNHGRLMEQAFNTPPIPMFDTVPVMYQGASDDFLGPASDVPLPDEADCIDFEGEFGVVVGHVPMGVSAAAALRCIRLIVQLNDWSLRAFGPHEMKTGFGFLQAKPSTSFAPVAVTPDELGEHWRDGRVHLSLHVEWNDRWFGHPHGREMNFGFGDLIAHAARTRRLSAGTIVGSGTVSNADRNAGSACIAERRVIEMIDEGAARTRFMRFGDRVRMTARDDAGNAPFGTIDQRVVRAPRADDEEARP</sequence>
<dbReference type="AlphaFoldDB" id="A0A8E2UR85"/>
<dbReference type="SUPFAM" id="SSF56529">
    <property type="entry name" value="FAH"/>
    <property type="match status" value="1"/>
</dbReference>
<proteinExistence type="predicted"/>
<evidence type="ECO:0000256" key="1">
    <source>
        <dbReference type="SAM" id="MobiDB-lite"/>
    </source>
</evidence>
<dbReference type="EMBL" id="PVFZ01000043">
    <property type="protein sequence ID" value="PRF22346.1"/>
    <property type="molecule type" value="Genomic_DNA"/>
</dbReference>
<dbReference type="RefSeq" id="WP_105752212.1">
    <property type="nucleotide sequence ID" value="NZ_CADFDJ010000004.1"/>
</dbReference>
<dbReference type="InterPro" id="IPR041072">
    <property type="entry name" value="FAA_hydro_N"/>
</dbReference>
<evidence type="ECO:0000259" key="3">
    <source>
        <dbReference type="Pfam" id="PF18288"/>
    </source>
</evidence>
<dbReference type="Proteomes" id="UP000237686">
    <property type="component" value="Unassembled WGS sequence"/>
</dbReference>
<gene>
    <name evidence="4" type="ORF">C6P98_15620</name>
</gene>
<evidence type="ECO:0000259" key="2">
    <source>
        <dbReference type="Pfam" id="PF01557"/>
    </source>
</evidence>
<dbReference type="Pfam" id="PF01557">
    <property type="entry name" value="FAA_hydrolase"/>
    <property type="match status" value="1"/>
</dbReference>
<name>A0A8E2UR85_9BURK</name>
<feature type="region of interest" description="Disordered" evidence="1">
    <location>
        <begin position="311"/>
        <end position="335"/>
    </location>
</feature>
<dbReference type="GO" id="GO:0016787">
    <property type="term" value="F:hydrolase activity"/>
    <property type="evidence" value="ECO:0007669"/>
    <property type="project" value="UniProtKB-KW"/>
</dbReference>
<feature type="domain" description="Fumarylacetoacetase-like C-terminal" evidence="2">
    <location>
        <begin position="82"/>
        <end position="323"/>
    </location>
</feature>
<protein>
    <submittedName>
        <fullName evidence="4">Fumarylacetoacetate hydrolase</fullName>
    </submittedName>
</protein>